<protein>
    <recommendedName>
        <fullName evidence="5">Enoyl-CoA hydratase</fullName>
    </recommendedName>
</protein>
<dbReference type="InterPro" id="IPR001753">
    <property type="entry name" value="Enoyl-CoA_hydra/iso"/>
</dbReference>
<evidence type="ECO:0000313" key="3">
    <source>
        <dbReference type="EMBL" id="ERL93880.1"/>
    </source>
</evidence>
<evidence type="ECO:0000313" key="4">
    <source>
        <dbReference type="Proteomes" id="UP000030742"/>
    </source>
</evidence>
<dbReference type="EMBL" id="KB632375">
    <property type="protein sequence ID" value="ERL93880.1"/>
    <property type="molecule type" value="Genomic_DNA"/>
</dbReference>
<gene>
    <name evidence="3" type="ORF">D910_11166</name>
</gene>
<dbReference type="NCBIfam" id="NF006108">
    <property type="entry name" value="PRK08259.1"/>
    <property type="match status" value="1"/>
</dbReference>
<dbReference type="STRING" id="77166.U4UUQ2"/>
<comment type="similarity">
    <text evidence="1 2">Belongs to the enoyl-CoA hydratase/isomerase family.</text>
</comment>
<dbReference type="PROSITE" id="PS00166">
    <property type="entry name" value="ENOYL_COA_HYDRATASE"/>
    <property type="match status" value="1"/>
</dbReference>
<dbReference type="Proteomes" id="UP000030742">
    <property type="component" value="Unassembled WGS sequence"/>
</dbReference>
<dbReference type="SUPFAM" id="SSF52096">
    <property type="entry name" value="ClpP/crotonase"/>
    <property type="match status" value="1"/>
</dbReference>
<dbReference type="AlphaFoldDB" id="U4UUQ2"/>
<dbReference type="OrthoDB" id="448450at2759"/>
<evidence type="ECO:0000256" key="2">
    <source>
        <dbReference type="RuleBase" id="RU003707"/>
    </source>
</evidence>
<name>U4UUQ2_DENPD</name>
<reference evidence="3 4" key="1">
    <citation type="journal article" date="2013" name="Genome Biol.">
        <title>Draft genome of the mountain pine beetle, Dendroctonus ponderosae Hopkins, a major forest pest.</title>
        <authorList>
            <person name="Keeling C.I."/>
            <person name="Yuen M.M."/>
            <person name="Liao N.Y."/>
            <person name="Docking T.R."/>
            <person name="Chan S.K."/>
            <person name="Taylor G.A."/>
            <person name="Palmquist D.L."/>
            <person name="Jackman S.D."/>
            <person name="Nguyen A."/>
            <person name="Li M."/>
            <person name="Henderson H."/>
            <person name="Janes J.K."/>
            <person name="Zhao Y."/>
            <person name="Pandoh P."/>
            <person name="Moore R."/>
            <person name="Sperling F.A."/>
            <person name="Huber D.P."/>
            <person name="Birol I."/>
            <person name="Jones S.J."/>
            <person name="Bohlmann J."/>
        </authorList>
    </citation>
    <scope>NUCLEOTIDE SEQUENCE</scope>
</reference>
<evidence type="ECO:0008006" key="5">
    <source>
        <dbReference type="Google" id="ProtNLM"/>
    </source>
</evidence>
<proteinExistence type="inferred from homology"/>
<dbReference type="CDD" id="cd06558">
    <property type="entry name" value="crotonase-like"/>
    <property type="match status" value="1"/>
</dbReference>
<accession>U4UUQ2</accession>
<dbReference type="Gene3D" id="3.90.226.10">
    <property type="entry name" value="2-enoyl-CoA Hydratase, Chain A, domain 1"/>
    <property type="match status" value="1"/>
</dbReference>
<dbReference type="PANTHER" id="PTHR43802:SF1">
    <property type="entry name" value="IP11341P-RELATED"/>
    <property type="match status" value="1"/>
</dbReference>
<sequence length="306" mass="33849">MIFKHLQRSVSTVNYIPRTMSTRTNEKNNILVERLGEVTTIGINRPDKRNCIDHETAEMLENAIADFEKDTDAHVGVLYGTGGNFCAGFDFDEIANLEDLQKSTTDQKAQFSILQSRKFLRKPMIAALSGYAVAGGLELALLCDLRVMEETAVVGLYARRFGVPLVDGGTVRLPAVVGLSRALDLILTGKSLNAKEAFEWGLVNRIVACGTSLGQALQLAVCLAKFPQECLSSDRDSAYNSAFSQVYADLIKYEKDNADNISLKSIVEGAKKFISGVGKHGKTYNLRERDYLDWEKEYNQTAKCKL</sequence>
<dbReference type="InterPro" id="IPR018376">
    <property type="entry name" value="Enoyl-CoA_hyd/isom_CS"/>
</dbReference>
<organism evidence="3 4">
    <name type="scientific">Dendroctonus ponderosae</name>
    <name type="common">Mountain pine beetle</name>
    <dbReference type="NCBI Taxonomy" id="77166"/>
    <lineage>
        <taxon>Eukaryota</taxon>
        <taxon>Metazoa</taxon>
        <taxon>Ecdysozoa</taxon>
        <taxon>Arthropoda</taxon>
        <taxon>Hexapoda</taxon>
        <taxon>Insecta</taxon>
        <taxon>Pterygota</taxon>
        <taxon>Neoptera</taxon>
        <taxon>Endopterygota</taxon>
        <taxon>Coleoptera</taxon>
        <taxon>Polyphaga</taxon>
        <taxon>Cucujiformia</taxon>
        <taxon>Curculionidae</taxon>
        <taxon>Scolytinae</taxon>
        <taxon>Dendroctonus</taxon>
    </lineage>
</organism>
<evidence type="ECO:0000256" key="1">
    <source>
        <dbReference type="ARBA" id="ARBA00005254"/>
    </source>
</evidence>
<dbReference type="Gene3D" id="1.10.287.2460">
    <property type="match status" value="1"/>
</dbReference>
<dbReference type="GO" id="GO:0003824">
    <property type="term" value="F:catalytic activity"/>
    <property type="evidence" value="ECO:0007669"/>
    <property type="project" value="InterPro"/>
</dbReference>
<dbReference type="Pfam" id="PF00378">
    <property type="entry name" value="ECH_1"/>
    <property type="match status" value="1"/>
</dbReference>
<dbReference type="InterPro" id="IPR029045">
    <property type="entry name" value="ClpP/crotonase-like_dom_sf"/>
</dbReference>
<dbReference type="PANTHER" id="PTHR43802">
    <property type="entry name" value="ENOYL-COA HYDRATASE"/>
    <property type="match status" value="1"/>
</dbReference>